<evidence type="ECO:0000313" key="2">
    <source>
        <dbReference type="EMBL" id="AQS57087.1"/>
    </source>
</evidence>
<dbReference type="KEGG" id="ntr:B0W44_16350"/>
<evidence type="ECO:0008006" key="4">
    <source>
        <dbReference type="Google" id="ProtNLM"/>
    </source>
</evidence>
<dbReference type="EMBL" id="CP019699">
    <property type="protein sequence ID" value="AQS57087.1"/>
    <property type="molecule type" value="Genomic_DNA"/>
</dbReference>
<sequence length="131" mass="14928">MSALTVLTAYERLVNVVDRALSEEDWERLEEAQNRIEALQQQFDALPETEKRQPDVQDRLRRILQKQTALTERVADVKETAALNLKKLKTAERQHRGYASRIPYSSVPLCCSTGKSDPPVQAGFFDNILSL</sequence>
<dbReference type="RefSeq" id="WP_077720945.1">
    <property type="nucleotide sequence ID" value="NZ_CP019699.1"/>
</dbReference>
<proteinExistence type="predicted"/>
<evidence type="ECO:0000256" key="1">
    <source>
        <dbReference type="SAM" id="Coils"/>
    </source>
</evidence>
<feature type="coiled-coil region" evidence="1">
    <location>
        <begin position="22"/>
        <end position="49"/>
    </location>
</feature>
<evidence type="ECO:0000313" key="3">
    <source>
        <dbReference type="Proteomes" id="UP000188603"/>
    </source>
</evidence>
<dbReference type="STRING" id="1471761.B0W44_16350"/>
<dbReference type="AlphaFoldDB" id="A0A1U9KAJ8"/>
<organism evidence="2 3">
    <name type="scientific">Novibacillus thermophilus</name>
    <dbReference type="NCBI Taxonomy" id="1471761"/>
    <lineage>
        <taxon>Bacteria</taxon>
        <taxon>Bacillati</taxon>
        <taxon>Bacillota</taxon>
        <taxon>Bacilli</taxon>
        <taxon>Bacillales</taxon>
        <taxon>Thermoactinomycetaceae</taxon>
        <taxon>Novibacillus</taxon>
    </lineage>
</organism>
<gene>
    <name evidence="2" type="ORF">B0W44_16350</name>
</gene>
<name>A0A1U9KAJ8_9BACL</name>
<keyword evidence="3" id="KW-1185">Reference proteome</keyword>
<dbReference type="Proteomes" id="UP000188603">
    <property type="component" value="Chromosome"/>
</dbReference>
<accession>A0A1U9KAJ8</accession>
<protein>
    <recommendedName>
        <fullName evidence="4">Flagellar protein FliT</fullName>
    </recommendedName>
</protein>
<reference evidence="2 3" key="1">
    <citation type="journal article" date="2015" name="Int. J. Syst. Evol. Microbiol.">
        <title>Novibacillus thermophilus gen. nov., sp. nov., a Gram-staining-negative and moderately thermophilic member of the family Thermoactinomycetaceae.</title>
        <authorList>
            <person name="Yang G."/>
            <person name="Chen J."/>
            <person name="Zhou S."/>
        </authorList>
    </citation>
    <scope>NUCLEOTIDE SEQUENCE [LARGE SCALE GENOMIC DNA]</scope>
    <source>
        <strain evidence="2 3">SG-1</strain>
    </source>
</reference>
<keyword evidence="1" id="KW-0175">Coiled coil</keyword>